<dbReference type="PANTHER" id="PTHR12260">
    <property type="entry name" value="DAMAGE-CONTROL PHOSPHATASE ARMT1"/>
    <property type="match status" value="1"/>
</dbReference>
<organism evidence="14">
    <name type="scientific">Gongylonema pulchrum</name>
    <dbReference type="NCBI Taxonomy" id="637853"/>
    <lineage>
        <taxon>Eukaryota</taxon>
        <taxon>Metazoa</taxon>
        <taxon>Ecdysozoa</taxon>
        <taxon>Nematoda</taxon>
        <taxon>Chromadorea</taxon>
        <taxon>Rhabditida</taxon>
        <taxon>Spirurina</taxon>
        <taxon>Spiruromorpha</taxon>
        <taxon>Spiruroidea</taxon>
        <taxon>Gongylonematidae</taxon>
        <taxon>Gongylonema</taxon>
    </lineage>
</organism>
<evidence type="ECO:0000256" key="3">
    <source>
        <dbReference type="ARBA" id="ARBA00009519"/>
    </source>
</evidence>
<dbReference type="EMBL" id="UYRT01095264">
    <property type="protein sequence ID" value="VDN40140.1"/>
    <property type="molecule type" value="Genomic_DNA"/>
</dbReference>
<evidence type="ECO:0000256" key="4">
    <source>
        <dbReference type="ARBA" id="ARBA00022596"/>
    </source>
</evidence>
<dbReference type="Pfam" id="PF01937">
    <property type="entry name" value="ARMT1-like_dom"/>
    <property type="match status" value="1"/>
</dbReference>
<keyword evidence="7 10" id="KW-0464">Manganese</keyword>
<dbReference type="Proteomes" id="UP000271098">
    <property type="component" value="Unassembled WGS sequence"/>
</dbReference>
<dbReference type="EC" id="3.1.3.-" evidence="10"/>
<name>A0A183ENG9_9BILA</name>
<reference evidence="12 13" key="2">
    <citation type="submission" date="2018-11" db="EMBL/GenBank/DDBJ databases">
        <authorList>
            <consortium name="Pathogen Informatics"/>
        </authorList>
    </citation>
    <scope>NUCLEOTIDE SEQUENCE [LARGE SCALE GENOMIC DNA]</scope>
</reference>
<evidence type="ECO:0000313" key="13">
    <source>
        <dbReference type="Proteomes" id="UP000271098"/>
    </source>
</evidence>
<feature type="domain" description="Damage-control phosphatase ARMT1-like metal-binding" evidence="11">
    <location>
        <begin position="6"/>
        <end position="117"/>
    </location>
</feature>
<accession>A0A183ENG9</accession>
<comment type="catalytic activity">
    <reaction evidence="9 10">
        <text>beta-D-fructose 6-phosphate = dihydroxyacetone + D-glyceraldehyde 3-phosphate</text>
        <dbReference type="Rhea" id="RHEA:28002"/>
        <dbReference type="ChEBI" id="CHEBI:16016"/>
        <dbReference type="ChEBI" id="CHEBI:57634"/>
        <dbReference type="ChEBI" id="CHEBI:59776"/>
    </reaction>
</comment>
<evidence type="ECO:0000256" key="1">
    <source>
        <dbReference type="ARBA" id="ARBA00000807"/>
    </source>
</evidence>
<dbReference type="InterPro" id="IPR036075">
    <property type="entry name" value="ARMT-1-like_metal-bd_sf"/>
</dbReference>
<keyword evidence="10" id="KW-0489">Methyltransferase</keyword>
<evidence type="ECO:0000313" key="12">
    <source>
        <dbReference type="EMBL" id="VDN40140.1"/>
    </source>
</evidence>
<evidence type="ECO:0000256" key="5">
    <source>
        <dbReference type="ARBA" id="ARBA00022723"/>
    </source>
</evidence>
<comment type="cofactor">
    <cofactor evidence="10">
        <name>Mn(2+)</name>
        <dbReference type="ChEBI" id="CHEBI:29035"/>
    </cofactor>
    <cofactor evidence="10">
        <name>Ni(2+)</name>
        <dbReference type="ChEBI" id="CHEBI:49786"/>
    </cofactor>
</comment>
<evidence type="ECO:0000256" key="9">
    <source>
        <dbReference type="ARBA" id="ARBA00048809"/>
    </source>
</evidence>
<evidence type="ECO:0000256" key="7">
    <source>
        <dbReference type="ARBA" id="ARBA00023211"/>
    </source>
</evidence>
<dbReference type="GO" id="GO:0016791">
    <property type="term" value="F:phosphatase activity"/>
    <property type="evidence" value="ECO:0007669"/>
    <property type="project" value="TreeGrafter"/>
</dbReference>
<dbReference type="GO" id="GO:0032259">
    <property type="term" value="P:methylation"/>
    <property type="evidence" value="ECO:0007669"/>
    <property type="project" value="UniProtKB-KW"/>
</dbReference>
<dbReference type="EC" id="2.1.1.-" evidence="10"/>
<evidence type="ECO:0000313" key="14">
    <source>
        <dbReference type="WBParaSite" id="GPUH_0002253701-mRNA-1"/>
    </source>
</evidence>
<dbReference type="WBParaSite" id="GPUH_0002253701-mRNA-1">
    <property type="protein sequence ID" value="GPUH_0002253701-mRNA-1"/>
    <property type="gene ID" value="GPUH_0002253701"/>
</dbReference>
<evidence type="ECO:0000259" key="11">
    <source>
        <dbReference type="Pfam" id="PF01937"/>
    </source>
</evidence>
<keyword evidence="6 10" id="KW-0378">Hydrolase</keyword>
<evidence type="ECO:0000256" key="2">
    <source>
        <dbReference type="ARBA" id="ARBA00001326"/>
    </source>
</evidence>
<dbReference type="GO" id="GO:0046872">
    <property type="term" value="F:metal ion binding"/>
    <property type="evidence" value="ECO:0007669"/>
    <property type="project" value="UniProtKB-UniRule"/>
</dbReference>
<sequence length="150" mass="16795">MTVLAKRLEELTTKSAAVDNNIISHFLKVCLWGNKCDLSLSCGENVASYSPLDMVDQLADKILCDQVDEAERILSSGRVNRIDIVLDNAGLELFGDLAVAELLVDKRGVHKVHFHGKVLSCNHLSKRQNCQFPCLQLTNICPMLYHFINR</sequence>
<keyword evidence="13" id="KW-1185">Reference proteome</keyword>
<gene>
    <name evidence="12" type="ORF">GPUH_LOCUS22511</name>
</gene>
<proteinExistence type="inferred from homology"/>
<dbReference type="GO" id="GO:0051998">
    <property type="term" value="F:protein carboxyl O-methyltransferase activity"/>
    <property type="evidence" value="ECO:0007669"/>
    <property type="project" value="UniProtKB-UniRule"/>
</dbReference>
<keyword evidence="5 10" id="KW-0479">Metal-binding</keyword>
<evidence type="ECO:0000256" key="6">
    <source>
        <dbReference type="ARBA" id="ARBA00022801"/>
    </source>
</evidence>
<dbReference type="InterPro" id="IPR002791">
    <property type="entry name" value="ARMT1-like_metal-bd"/>
</dbReference>
<dbReference type="GO" id="GO:0005634">
    <property type="term" value="C:nucleus"/>
    <property type="evidence" value="ECO:0007669"/>
    <property type="project" value="TreeGrafter"/>
</dbReference>
<evidence type="ECO:0000256" key="10">
    <source>
        <dbReference type="RuleBase" id="RU367030"/>
    </source>
</evidence>
<comment type="function">
    <text evidence="8 10">Metal-dependent phosphatase that shows phosphatase activity against several substrates, including fructose-1-phosphate and fructose-6-phosphate. Its preference for fructose-1-phosphate, a strong glycating agent that causes DNA damage rather than a canonical yeast metabolite, suggests a damage-control function in hexose phosphate metabolism. Has also been shown to have O-methyltransferase activity that methylates glutamate residues of target proteins to form gamma-glutamyl methyl ester residues. Possibly methylates PCNA, suggesting it is involved in the DNA damage response.</text>
</comment>
<comment type="catalytic activity">
    <reaction evidence="1 10">
        <text>L-glutamyl-[protein] + S-adenosyl-L-methionine = [protein]-L-glutamate 5-O-methyl ester + S-adenosyl-L-homocysteine</text>
        <dbReference type="Rhea" id="RHEA:24452"/>
        <dbReference type="Rhea" id="RHEA-COMP:10208"/>
        <dbReference type="Rhea" id="RHEA-COMP:10311"/>
        <dbReference type="ChEBI" id="CHEBI:29973"/>
        <dbReference type="ChEBI" id="CHEBI:57856"/>
        <dbReference type="ChEBI" id="CHEBI:59789"/>
        <dbReference type="ChEBI" id="CHEBI:82795"/>
    </reaction>
</comment>
<comment type="domain">
    <text evidence="10">Subfamily III proteins have a conserved RTxK motif about 40-50 residues from the C-terminus; the threonine may be replaced by serine or cysteine.</text>
</comment>
<evidence type="ECO:0000256" key="8">
    <source>
        <dbReference type="ARBA" id="ARBA00045980"/>
    </source>
</evidence>
<dbReference type="OrthoDB" id="541375at2759"/>
<comment type="catalytic activity">
    <reaction evidence="2 10">
        <text>beta-D-fructose 1-phosphate + H2O = D-fructose + phosphate</text>
        <dbReference type="Rhea" id="RHEA:35603"/>
        <dbReference type="ChEBI" id="CHEBI:15377"/>
        <dbReference type="ChEBI" id="CHEBI:37721"/>
        <dbReference type="ChEBI" id="CHEBI:43474"/>
        <dbReference type="ChEBI" id="CHEBI:138881"/>
    </reaction>
</comment>
<reference evidence="14" key="1">
    <citation type="submission" date="2016-06" db="UniProtKB">
        <authorList>
            <consortium name="WormBaseParasite"/>
        </authorList>
    </citation>
    <scope>IDENTIFICATION</scope>
</reference>
<dbReference type="PANTHER" id="PTHR12260:SF6">
    <property type="entry name" value="DAMAGE-CONTROL PHOSPHATASE ARMT1"/>
    <property type="match status" value="1"/>
</dbReference>
<dbReference type="GO" id="GO:0006974">
    <property type="term" value="P:DNA damage response"/>
    <property type="evidence" value="ECO:0007669"/>
    <property type="project" value="TreeGrafter"/>
</dbReference>
<keyword evidence="10" id="KW-0808">Transferase</keyword>
<dbReference type="InterPro" id="IPR039763">
    <property type="entry name" value="ARMT1"/>
</dbReference>
<comment type="similarity">
    <text evidence="3 10">Belongs to the damage-control phosphatase family. Sugar phosphate phosphatase III subfamily.</text>
</comment>
<dbReference type="AlphaFoldDB" id="A0A183ENG9"/>
<dbReference type="SUPFAM" id="SSF111321">
    <property type="entry name" value="AF1104-like"/>
    <property type="match status" value="1"/>
</dbReference>
<keyword evidence="4" id="KW-0533">Nickel</keyword>
<protein>
    <recommendedName>
        <fullName evidence="10">Sugar phosphate phosphatase</fullName>
        <ecNumber evidence="10">2.1.1.-</ecNumber>
        <ecNumber evidence="10">3.1.3.-</ecNumber>
    </recommendedName>
</protein>